<dbReference type="InterPro" id="IPR002136">
    <property type="entry name" value="Ribosomal_uL4"/>
</dbReference>
<sequence>MPGHIFAAPVRKDILQRVVTWHLSAKRQGTASTKSRGEVAGSGRKLYKQKGTGNARVGSIRSPVRRGGGPAHGPKPRDWYYPLPRKVRDQGLRSVLSSKLAQNKLFIVCDTNVESHKTKDLTKIFKLLKWEDVLIVEKNKFPRLELAQRNIPKTAYCKQEELSVYTILQRDILALHKNVLPYLEAKLVPAVKKAIYTNPDDELLLEVEDAEQHDTQNFEEFLKKEKVI</sequence>
<dbReference type="PANTHER" id="PTHR10746">
    <property type="entry name" value="50S RIBOSOMAL PROTEIN L4"/>
    <property type="match status" value="1"/>
</dbReference>
<evidence type="ECO:0000256" key="2">
    <source>
        <dbReference type="ARBA" id="ARBA00022980"/>
    </source>
</evidence>
<evidence type="ECO:0000256" key="3">
    <source>
        <dbReference type="ARBA" id="ARBA00023274"/>
    </source>
</evidence>
<comment type="similarity">
    <text evidence="1">Belongs to the universal ribosomal protein uL4 family.</text>
</comment>
<dbReference type="GO" id="GO:0003735">
    <property type="term" value="F:structural constituent of ribosome"/>
    <property type="evidence" value="ECO:0007669"/>
    <property type="project" value="InterPro"/>
</dbReference>
<dbReference type="SUPFAM" id="SSF52166">
    <property type="entry name" value="Ribosomal protein L4"/>
    <property type="match status" value="1"/>
</dbReference>
<name>A0A6B2LGE3_9EUKA</name>
<keyword evidence="2" id="KW-0689">Ribosomal protein</keyword>
<dbReference type="GO" id="GO:0005840">
    <property type="term" value="C:ribosome"/>
    <property type="evidence" value="ECO:0007669"/>
    <property type="project" value="UniProtKB-KW"/>
</dbReference>
<reference evidence="6" key="1">
    <citation type="journal article" date="2020" name="J. Eukaryot. Microbiol.">
        <title>De novo Sequencing, Assembly and Annotation of the Transcriptome for the Free-Living Testate Amoeba Arcella intermedia.</title>
        <authorList>
            <person name="Ribeiro G.M."/>
            <person name="Porfirio-Sousa A.L."/>
            <person name="Maurer-Alcala X.X."/>
            <person name="Katz L.A."/>
            <person name="Lahr D.J.G."/>
        </authorList>
    </citation>
    <scope>NUCLEOTIDE SEQUENCE</scope>
</reference>
<dbReference type="GO" id="GO:0006412">
    <property type="term" value="P:translation"/>
    <property type="evidence" value="ECO:0007669"/>
    <property type="project" value="InterPro"/>
</dbReference>
<dbReference type="InterPro" id="IPR023574">
    <property type="entry name" value="Ribosomal_uL4_dom_sf"/>
</dbReference>
<dbReference type="AlphaFoldDB" id="A0A6B2LGE3"/>
<proteinExistence type="inferred from homology"/>
<evidence type="ECO:0000256" key="4">
    <source>
        <dbReference type="ARBA" id="ARBA00040565"/>
    </source>
</evidence>
<dbReference type="Pfam" id="PF00573">
    <property type="entry name" value="Ribosomal_L4"/>
    <property type="match status" value="1"/>
</dbReference>
<dbReference type="Gene3D" id="3.40.1370.10">
    <property type="match status" value="1"/>
</dbReference>
<dbReference type="EMBL" id="GIBP01007164">
    <property type="protein sequence ID" value="NDV36133.1"/>
    <property type="molecule type" value="Transcribed_RNA"/>
</dbReference>
<feature type="region of interest" description="Disordered" evidence="5">
    <location>
        <begin position="26"/>
        <end position="80"/>
    </location>
</feature>
<dbReference type="NCBIfam" id="TIGR03953">
    <property type="entry name" value="rplD_bact"/>
    <property type="match status" value="1"/>
</dbReference>
<accession>A0A6B2LGE3</accession>
<evidence type="ECO:0000313" key="6">
    <source>
        <dbReference type="EMBL" id="NDV36133.1"/>
    </source>
</evidence>
<dbReference type="InterPro" id="IPR013005">
    <property type="entry name" value="Ribosomal_uL4-like"/>
</dbReference>
<dbReference type="HAMAP" id="MF_01328_B">
    <property type="entry name" value="Ribosomal_uL4_B"/>
    <property type="match status" value="1"/>
</dbReference>
<evidence type="ECO:0000256" key="5">
    <source>
        <dbReference type="SAM" id="MobiDB-lite"/>
    </source>
</evidence>
<dbReference type="GO" id="GO:1990904">
    <property type="term" value="C:ribonucleoprotein complex"/>
    <property type="evidence" value="ECO:0007669"/>
    <property type="project" value="UniProtKB-KW"/>
</dbReference>
<protein>
    <recommendedName>
        <fullName evidence="4">Large ribosomal subunit protein uL4m</fullName>
    </recommendedName>
</protein>
<dbReference type="PANTHER" id="PTHR10746:SF6">
    <property type="entry name" value="LARGE RIBOSOMAL SUBUNIT PROTEIN UL4M"/>
    <property type="match status" value="1"/>
</dbReference>
<evidence type="ECO:0000256" key="1">
    <source>
        <dbReference type="ARBA" id="ARBA00010528"/>
    </source>
</evidence>
<organism evidence="6">
    <name type="scientific">Arcella intermedia</name>
    <dbReference type="NCBI Taxonomy" id="1963864"/>
    <lineage>
        <taxon>Eukaryota</taxon>
        <taxon>Amoebozoa</taxon>
        <taxon>Tubulinea</taxon>
        <taxon>Elardia</taxon>
        <taxon>Arcellinida</taxon>
        <taxon>Sphaerothecina</taxon>
        <taxon>Arcellidae</taxon>
        <taxon>Arcella</taxon>
    </lineage>
</organism>
<keyword evidence="3" id="KW-0687">Ribonucleoprotein</keyword>